<dbReference type="AlphaFoldDB" id="A0A392TX64"/>
<proteinExistence type="predicted"/>
<comment type="caution">
    <text evidence="2">The sequence shown here is derived from an EMBL/GenBank/DDBJ whole genome shotgun (WGS) entry which is preliminary data.</text>
</comment>
<feature type="region of interest" description="Disordered" evidence="1">
    <location>
        <begin position="1"/>
        <end position="29"/>
    </location>
</feature>
<organism evidence="2 3">
    <name type="scientific">Trifolium medium</name>
    <dbReference type="NCBI Taxonomy" id="97028"/>
    <lineage>
        <taxon>Eukaryota</taxon>
        <taxon>Viridiplantae</taxon>
        <taxon>Streptophyta</taxon>
        <taxon>Embryophyta</taxon>
        <taxon>Tracheophyta</taxon>
        <taxon>Spermatophyta</taxon>
        <taxon>Magnoliopsida</taxon>
        <taxon>eudicotyledons</taxon>
        <taxon>Gunneridae</taxon>
        <taxon>Pentapetalae</taxon>
        <taxon>rosids</taxon>
        <taxon>fabids</taxon>
        <taxon>Fabales</taxon>
        <taxon>Fabaceae</taxon>
        <taxon>Papilionoideae</taxon>
        <taxon>50 kb inversion clade</taxon>
        <taxon>NPAAA clade</taxon>
        <taxon>Hologalegina</taxon>
        <taxon>IRL clade</taxon>
        <taxon>Trifolieae</taxon>
        <taxon>Trifolium</taxon>
    </lineage>
</organism>
<reference evidence="2 3" key="1">
    <citation type="journal article" date="2018" name="Front. Plant Sci.">
        <title>Red Clover (Trifolium pratense) and Zigzag Clover (T. medium) - A Picture of Genomic Similarities and Differences.</title>
        <authorList>
            <person name="Dluhosova J."/>
            <person name="Istvanek J."/>
            <person name="Nedelnik J."/>
            <person name="Repkova J."/>
        </authorList>
    </citation>
    <scope>NUCLEOTIDE SEQUENCE [LARGE SCALE GENOMIC DNA]</scope>
    <source>
        <strain evidence="3">cv. 10/8</strain>
        <tissue evidence="2">Leaf</tissue>
    </source>
</reference>
<evidence type="ECO:0000313" key="3">
    <source>
        <dbReference type="Proteomes" id="UP000265520"/>
    </source>
</evidence>
<dbReference type="EMBL" id="LXQA010664868">
    <property type="protein sequence ID" value="MCI64870.1"/>
    <property type="molecule type" value="Genomic_DNA"/>
</dbReference>
<accession>A0A392TX64</accession>
<dbReference type="Proteomes" id="UP000265520">
    <property type="component" value="Unassembled WGS sequence"/>
</dbReference>
<name>A0A392TX64_9FABA</name>
<evidence type="ECO:0000313" key="2">
    <source>
        <dbReference type="EMBL" id="MCI64870.1"/>
    </source>
</evidence>
<sequence>SENRGDRSKAEEQFNGVGQVEGANSETNERYECMTAGKYPLIEEISLE</sequence>
<keyword evidence="3" id="KW-1185">Reference proteome</keyword>
<feature type="compositionally biased region" description="Basic and acidic residues" evidence="1">
    <location>
        <begin position="1"/>
        <end position="12"/>
    </location>
</feature>
<evidence type="ECO:0000256" key="1">
    <source>
        <dbReference type="SAM" id="MobiDB-lite"/>
    </source>
</evidence>
<feature type="non-terminal residue" evidence="2">
    <location>
        <position position="1"/>
    </location>
</feature>
<protein>
    <submittedName>
        <fullName evidence="2">Uncharacterized protein</fullName>
    </submittedName>
</protein>